<comment type="caution">
    <text evidence="1">The sequence shown here is derived from an EMBL/GenBank/DDBJ whole genome shotgun (WGS) entry which is preliminary data.</text>
</comment>
<organism evidence="1 2">
    <name type="scientific">Luteimonas lutimaris</name>
    <dbReference type="NCBI Taxonomy" id="698645"/>
    <lineage>
        <taxon>Bacteria</taxon>
        <taxon>Pseudomonadati</taxon>
        <taxon>Pseudomonadota</taxon>
        <taxon>Gammaproteobacteria</taxon>
        <taxon>Lysobacterales</taxon>
        <taxon>Lysobacteraceae</taxon>
        <taxon>Luteimonas</taxon>
    </lineage>
</organism>
<gene>
    <name evidence="1" type="ORF">GCM10022229_22300</name>
</gene>
<accession>A0ABP7MQD4</accession>
<evidence type="ECO:0000313" key="1">
    <source>
        <dbReference type="EMBL" id="GAA3927966.1"/>
    </source>
</evidence>
<evidence type="ECO:0008006" key="3">
    <source>
        <dbReference type="Google" id="ProtNLM"/>
    </source>
</evidence>
<sequence>MSQFVISTAALIAFVCTGVYLHAVFRLHGIIVTERPEWVNVRGALDFLYTGFPRAANPSVGAEVVKVAFSSRARQLTSLAAARYVRHIRFCLPLGVVGYLVLVVASSQGGA</sequence>
<name>A0ABP7MQD4_9GAMM</name>
<dbReference type="Proteomes" id="UP001501727">
    <property type="component" value="Unassembled WGS sequence"/>
</dbReference>
<proteinExistence type="predicted"/>
<dbReference type="RefSeq" id="WP_344760076.1">
    <property type="nucleotide sequence ID" value="NZ_BAAAZU010000020.1"/>
</dbReference>
<evidence type="ECO:0000313" key="2">
    <source>
        <dbReference type="Proteomes" id="UP001501727"/>
    </source>
</evidence>
<keyword evidence="2" id="KW-1185">Reference proteome</keyword>
<dbReference type="EMBL" id="BAAAZU010000020">
    <property type="protein sequence ID" value="GAA3927966.1"/>
    <property type="molecule type" value="Genomic_DNA"/>
</dbReference>
<reference evidence="2" key="1">
    <citation type="journal article" date="2019" name="Int. J. Syst. Evol. Microbiol.">
        <title>The Global Catalogue of Microorganisms (GCM) 10K type strain sequencing project: providing services to taxonomists for standard genome sequencing and annotation.</title>
        <authorList>
            <consortium name="The Broad Institute Genomics Platform"/>
            <consortium name="The Broad Institute Genome Sequencing Center for Infectious Disease"/>
            <person name="Wu L."/>
            <person name="Ma J."/>
        </authorList>
    </citation>
    <scope>NUCLEOTIDE SEQUENCE [LARGE SCALE GENOMIC DNA]</scope>
    <source>
        <strain evidence="2">JCM 16916</strain>
    </source>
</reference>
<protein>
    <recommendedName>
        <fullName evidence="3">DUF1772 domain-containing protein</fullName>
    </recommendedName>
</protein>